<dbReference type="PANTHER" id="PTHR43646">
    <property type="entry name" value="GLYCOSYLTRANSFERASE"/>
    <property type="match status" value="1"/>
</dbReference>
<gene>
    <name evidence="8" type="ORF">GO816_06225</name>
</gene>
<evidence type="ECO:0000259" key="7">
    <source>
        <dbReference type="Pfam" id="PF00535"/>
    </source>
</evidence>
<keyword evidence="5 6" id="KW-0472">Membrane</keyword>
<dbReference type="GO" id="GO:0016757">
    <property type="term" value="F:glycosyltransferase activity"/>
    <property type="evidence" value="ECO:0007669"/>
    <property type="project" value="UniProtKB-KW"/>
</dbReference>
<evidence type="ECO:0000313" key="8">
    <source>
        <dbReference type="EMBL" id="MVN90715.1"/>
    </source>
</evidence>
<dbReference type="RefSeq" id="WP_317163598.1">
    <property type="nucleotide sequence ID" value="NZ_WQLA01000002.1"/>
</dbReference>
<keyword evidence="3" id="KW-0328">Glycosyltransferase</keyword>
<keyword evidence="2" id="KW-1003">Cell membrane</keyword>
<comment type="subcellular location">
    <subcellularLocation>
        <location evidence="1">Cell membrane</location>
    </subcellularLocation>
</comment>
<feature type="domain" description="Glycosyltransferase 2-like" evidence="7">
    <location>
        <begin position="41"/>
        <end position="211"/>
    </location>
</feature>
<evidence type="ECO:0000313" key="9">
    <source>
        <dbReference type="Proteomes" id="UP000434850"/>
    </source>
</evidence>
<dbReference type="Proteomes" id="UP000434850">
    <property type="component" value="Unassembled WGS sequence"/>
</dbReference>
<keyword evidence="9" id="KW-1185">Reference proteome</keyword>
<feature type="transmembrane region" description="Helical" evidence="6">
    <location>
        <begin position="300"/>
        <end position="317"/>
    </location>
</feature>
<dbReference type="PANTHER" id="PTHR43646:SF2">
    <property type="entry name" value="GLYCOSYLTRANSFERASE 2-LIKE DOMAIN-CONTAINING PROTEIN"/>
    <property type="match status" value="1"/>
</dbReference>
<dbReference type="AlphaFoldDB" id="A0A6I4I692"/>
<keyword evidence="6" id="KW-1133">Transmembrane helix</keyword>
<comment type="caution">
    <text evidence="8">The sequence shown here is derived from an EMBL/GenBank/DDBJ whole genome shotgun (WGS) entry which is preliminary data.</text>
</comment>
<proteinExistence type="predicted"/>
<dbReference type="CDD" id="cd00761">
    <property type="entry name" value="Glyco_tranf_GTA_type"/>
    <property type="match status" value="1"/>
</dbReference>
<dbReference type="InterPro" id="IPR029044">
    <property type="entry name" value="Nucleotide-diphossugar_trans"/>
</dbReference>
<accession>A0A6I4I692</accession>
<reference evidence="8 9" key="1">
    <citation type="submission" date="2019-12" db="EMBL/GenBank/DDBJ databases">
        <title>Mucilaginibacter sp. HME9299 genome sequencing and assembly.</title>
        <authorList>
            <person name="Kang H."/>
            <person name="Kim H."/>
            <person name="Joh K."/>
        </authorList>
    </citation>
    <scope>NUCLEOTIDE SEQUENCE [LARGE SCALE GENOMIC DNA]</scope>
    <source>
        <strain evidence="8 9">HME9299</strain>
    </source>
</reference>
<evidence type="ECO:0000256" key="5">
    <source>
        <dbReference type="ARBA" id="ARBA00023136"/>
    </source>
</evidence>
<dbReference type="Gene3D" id="3.90.550.10">
    <property type="entry name" value="Spore Coat Polysaccharide Biosynthesis Protein SpsA, Chain A"/>
    <property type="match status" value="1"/>
</dbReference>
<feature type="transmembrane region" description="Helical" evidence="6">
    <location>
        <begin position="6"/>
        <end position="24"/>
    </location>
</feature>
<dbReference type="EMBL" id="WQLA01000002">
    <property type="protein sequence ID" value="MVN90715.1"/>
    <property type="molecule type" value="Genomic_DNA"/>
</dbReference>
<evidence type="ECO:0000256" key="2">
    <source>
        <dbReference type="ARBA" id="ARBA00022475"/>
    </source>
</evidence>
<dbReference type="InterPro" id="IPR001173">
    <property type="entry name" value="Glyco_trans_2-like"/>
</dbReference>
<evidence type="ECO:0000256" key="4">
    <source>
        <dbReference type="ARBA" id="ARBA00022679"/>
    </source>
</evidence>
<organism evidence="8 9">
    <name type="scientific">Mucilaginibacter aquatilis</name>
    <dbReference type="NCBI Taxonomy" id="1517760"/>
    <lineage>
        <taxon>Bacteria</taxon>
        <taxon>Pseudomonadati</taxon>
        <taxon>Bacteroidota</taxon>
        <taxon>Sphingobacteriia</taxon>
        <taxon>Sphingobacteriales</taxon>
        <taxon>Sphingobacteriaceae</taxon>
        <taxon>Mucilaginibacter</taxon>
    </lineage>
</organism>
<protein>
    <submittedName>
        <fullName evidence="8">Glycosyltransferase</fullName>
    </submittedName>
</protein>
<dbReference type="Pfam" id="PF00535">
    <property type="entry name" value="Glycos_transf_2"/>
    <property type="match status" value="1"/>
</dbReference>
<keyword evidence="6" id="KW-0812">Transmembrane</keyword>
<evidence type="ECO:0000256" key="1">
    <source>
        <dbReference type="ARBA" id="ARBA00004236"/>
    </source>
</evidence>
<dbReference type="SUPFAM" id="SSF53448">
    <property type="entry name" value="Nucleotide-diphospho-sugar transferases"/>
    <property type="match status" value="1"/>
</dbReference>
<dbReference type="GO" id="GO:0005886">
    <property type="term" value="C:plasma membrane"/>
    <property type="evidence" value="ECO:0007669"/>
    <property type="project" value="UniProtKB-SubCell"/>
</dbReference>
<evidence type="ECO:0000256" key="3">
    <source>
        <dbReference type="ARBA" id="ARBA00022676"/>
    </source>
</evidence>
<feature type="transmembrane region" description="Helical" evidence="6">
    <location>
        <begin position="329"/>
        <end position="347"/>
    </location>
</feature>
<feature type="transmembrane region" description="Helical" evidence="6">
    <location>
        <begin position="273"/>
        <end position="294"/>
    </location>
</feature>
<keyword evidence="4 8" id="KW-0808">Transferase</keyword>
<sequence length="362" mass="41473">MIIVLSIIFIFLILRFVVTLFNFISDPKIRRINRLQTDLVSILIPARNEENNIITLLKSIAQQEYTNYEVIVLDDDSTDRTFELCEQFAANYPQFRVVKGQALLKGWLGKNFACHQLAKLARGRFLLFLDADEKVYDDLINSAVHRIKAKNLALFSLFTNQEMLSLGEYCTVPLMHYLLLNLLPVRLIYISKNPSFAAASGQFMMFDADIYRQNQWHEVVKDRVVEDVELMKYIKAAKYKGESLLANGLITCRMYTNYTDAVKGFSKNFLAPFNYSIIGFIFYLLFVIGGPLVIISTLNLPLIIFMCGLIILSRMMISLSSGQNALYNILLHPVQMLTLLIIGINAIQTHLTRKTVWKGRNV</sequence>
<evidence type="ECO:0000256" key="6">
    <source>
        <dbReference type="SAM" id="Phobius"/>
    </source>
</evidence>
<name>A0A6I4I692_9SPHI</name>